<keyword evidence="1" id="KW-0328">Glycosyltransferase</keyword>
<dbReference type="EMBL" id="PEWC01000042">
    <property type="protein sequence ID" value="PIU71681.1"/>
    <property type="molecule type" value="Genomic_DNA"/>
</dbReference>
<sequence>MFENRQEAGEILSQKLLKFKGIKGAVVLAIPRGG</sequence>
<dbReference type="InterPro" id="IPR029057">
    <property type="entry name" value="PRTase-like"/>
</dbReference>
<comment type="caution">
    <text evidence="1">The sequence shown here is derived from an EMBL/GenBank/DDBJ whole genome shotgun (WGS) entry which is preliminary data.</text>
</comment>
<protein>
    <submittedName>
        <fullName evidence="1">Phosphoribosyltransferase</fullName>
    </submittedName>
</protein>
<name>A0A2M7APV0_9BACT</name>
<dbReference type="GO" id="GO:0016757">
    <property type="term" value="F:glycosyltransferase activity"/>
    <property type="evidence" value="ECO:0007669"/>
    <property type="project" value="UniProtKB-KW"/>
</dbReference>
<proteinExistence type="predicted"/>
<dbReference type="AlphaFoldDB" id="A0A2M7APV0"/>
<reference evidence="2" key="1">
    <citation type="submission" date="2017-09" db="EMBL/GenBank/DDBJ databases">
        <title>Depth-based differentiation of microbial function through sediment-hosted aquifers and enrichment of novel symbionts in the deep terrestrial subsurface.</title>
        <authorList>
            <person name="Probst A.J."/>
            <person name="Ladd B."/>
            <person name="Jarett J.K."/>
            <person name="Geller-Mcgrath D.E."/>
            <person name="Sieber C.M.K."/>
            <person name="Emerson J.B."/>
            <person name="Anantharaman K."/>
            <person name="Thomas B.C."/>
            <person name="Malmstrom R."/>
            <person name="Stieglmeier M."/>
            <person name="Klingl A."/>
            <person name="Woyke T."/>
            <person name="Ryan C.M."/>
            <person name="Banfield J.F."/>
        </authorList>
    </citation>
    <scope>NUCLEOTIDE SEQUENCE [LARGE SCALE GENOMIC DNA]</scope>
</reference>
<dbReference type="Proteomes" id="UP000230972">
    <property type="component" value="Unassembled WGS sequence"/>
</dbReference>
<dbReference type="Gene3D" id="3.40.50.2020">
    <property type="match status" value="1"/>
</dbReference>
<organism evidence="1 2">
    <name type="scientific">Candidatus Woesebacteria bacterium CG06_land_8_20_14_3_00_39_27</name>
    <dbReference type="NCBI Taxonomy" id="1975057"/>
    <lineage>
        <taxon>Bacteria</taxon>
        <taxon>Candidatus Woeseibacteriota</taxon>
    </lineage>
</organism>
<keyword evidence="1" id="KW-0808">Transferase</keyword>
<accession>A0A2M7APV0</accession>
<gene>
    <name evidence="1" type="ORF">COS80_01925</name>
</gene>
<evidence type="ECO:0000313" key="2">
    <source>
        <dbReference type="Proteomes" id="UP000230972"/>
    </source>
</evidence>
<feature type="non-terminal residue" evidence="1">
    <location>
        <position position="34"/>
    </location>
</feature>
<evidence type="ECO:0000313" key="1">
    <source>
        <dbReference type="EMBL" id="PIU71681.1"/>
    </source>
</evidence>